<keyword evidence="3" id="KW-0813">Transport</keyword>
<comment type="caution">
    <text evidence="12">The sequence shown here is derived from an EMBL/GenBank/DDBJ whole genome shotgun (WGS) entry which is preliminary data.</text>
</comment>
<dbReference type="EMBL" id="FQVY01000001">
    <property type="protein sequence ID" value="SHF75801.1"/>
    <property type="molecule type" value="Genomic_DNA"/>
</dbReference>
<dbReference type="SMART" id="SM01323">
    <property type="entry name" value="YajC"/>
    <property type="match status" value="1"/>
</dbReference>
<evidence type="ECO:0000313" key="13">
    <source>
        <dbReference type="Proteomes" id="UP000184089"/>
    </source>
</evidence>
<dbReference type="GO" id="GO:0015031">
    <property type="term" value="P:protein transport"/>
    <property type="evidence" value="ECO:0007669"/>
    <property type="project" value="UniProtKB-KW"/>
</dbReference>
<reference evidence="11 14" key="3">
    <citation type="journal article" date="2019" name="Nat. Med.">
        <title>A library of human gut bacterial isolates paired with longitudinal multiomics data enables mechanistic microbiome research.</title>
        <authorList>
            <person name="Poyet M."/>
            <person name="Groussin M."/>
            <person name="Gibbons S.M."/>
            <person name="Avila-Pacheco J."/>
            <person name="Jiang X."/>
            <person name="Kearney S.M."/>
            <person name="Perrotta A.R."/>
            <person name="Berdy B."/>
            <person name="Zhao S."/>
            <person name="Lieberman T.D."/>
            <person name="Swanson P.K."/>
            <person name="Smith M."/>
            <person name="Roesemann S."/>
            <person name="Alexander J.E."/>
            <person name="Rich S.A."/>
            <person name="Livny J."/>
            <person name="Vlamakis H."/>
            <person name="Clish C."/>
            <person name="Bullock K."/>
            <person name="Deik A."/>
            <person name="Scott J."/>
            <person name="Pierce K.A."/>
            <person name="Xavier R.J."/>
            <person name="Alm E.J."/>
        </authorList>
    </citation>
    <scope>NUCLEOTIDE SEQUENCE [LARGE SCALE GENOMIC DNA]</scope>
    <source>
        <strain evidence="11 14">BIOML-A2</strain>
    </source>
</reference>
<evidence type="ECO:0000256" key="8">
    <source>
        <dbReference type="ARBA" id="ARBA00023010"/>
    </source>
</evidence>
<name>A0AAQ1MBN0_9FIRM</name>
<dbReference type="AlphaFoldDB" id="A0AAQ1MBN0"/>
<sequence>MSNLFLLEAAGGTNMLMTFLPMILILIIFYFMLIRPQSKKDKALKKMRDDLQVADEITTIGGIVGRVLSIKEDTVLFETGSDRTKLRVKKWAVQEVEKLSDPIDNADPKEKEKDKKEKK</sequence>
<feature type="transmembrane region" description="Helical" evidence="10">
    <location>
        <begin position="15"/>
        <end position="34"/>
    </location>
</feature>
<keyword evidence="5 10" id="KW-0812">Transmembrane</keyword>
<keyword evidence="4" id="KW-1003">Cell membrane</keyword>
<dbReference type="Pfam" id="PF02699">
    <property type="entry name" value="YajC"/>
    <property type="match status" value="1"/>
</dbReference>
<dbReference type="PRINTS" id="PR01853">
    <property type="entry name" value="YAJCTRNLCASE"/>
</dbReference>
<evidence type="ECO:0000256" key="4">
    <source>
        <dbReference type="ARBA" id="ARBA00022475"/>
    </source>
</evidence>
<evidence type="ECO:0000313" key="14">
    <source>
        <dbReference type="Proteomes" id="UP000474718"/>
    </source>
</evidence>
<evidence type="ECO:0000256" key="6">
    <source>
        <dbReference type="ARBA" id="ARBA00022927"/>
    </source>
</evidence>
<reference evidence="12" key="2">
    <citation type="submission" date="2016-11" db="EMBL/GenBank/DDBJ databases">
        <authorList>
            <person name="Varghese N."/>
            <person name="Submissions S."/>
        </authorList>
    </citation>
    <scope>NUCLEOTIDE SEQUENCE</scope>
    <source>
        <strain evidence="12">DSM 4029</strain>
    </source>
</reference>
<keyword evidence="7 10" id="KW-1133">Transmembrane helix</keyword>
<reference evidence="13" key="1">
    <citation type="submission" date="2016-11" db="EMBL/GenBank/DDBJ databases">
        <authorList>
            <person name="Jaros S."/>
            <person name="Januszkiewicz K."/>
            <person name="Wedrychowicz H."/>
        </authorList>
    </citation>
    <scope>NUCLEOTIDE SEQUENCE [LARGE SCALE GENOMIC DNA]</scope>
    <source>
        <strain evidence="13">DSM 4029</strain>
    </source>
</reference>
<proteinExistence type="inferred from homology"/>
<dbReference type="PANTHER" id="PTHR33909">
    <property type="entry name" value="SEC TRANSLOCON ACCESSORY COMPLEX SUBUNIT YAJC"/>
    <property type="match status" value="1"/>
</dbReference>
<evidence type="ECO:0000256" key="3">
    <source>
        <dbReference type="ARBA" id="ARBA00022448"/>
    </source>
</evidence>
<dbReference type="GO" id="GO:0005886">
    <property type="term" value="C:plasma membrane"/>
    <property type="evidence" value="ECO:0007669"/>
    <property type="project" value="UniProtKB-SubCell"/>
</dbReference>
<organism evidence="12 13">
    <name type="scientific">Bittarella massiliensis</name>
    <name type="common">ex Durand et al. 2017</name>
    <dbReference type="NCBI Taxonomy" id="1720313"/>
    <lineage>
        <taxon>Bacteria</taxon>
        <taxon>Bacillati</taxon>
        <taxon>Bacillota</taxon>
        <taxon>Clostridia</taxon>
        <taxon>Eubacteriales</taxon>
        <taxon>Oscillospiraceae</taxon>
        <taxon>Bittarella (ex Durand et al. 2017)</taxon>
    </lineage>
</organism>
<evidence type="ECO:0000313" key="12">
    <source>
        <dbReference type="EMBL" id="SHF75801.1"/>
    </source>
</evidence>
<dbReference type="RefSeq" id="WP_021659144.1">
    <property type="nucleotide sequence ID" value="NZ_FQVY01000001.1"/>
</dbReference>
<dbReference type="EMBL" id="WWVX01000004">
    <property type="protein sequence ID" value="MZL69482.1"/>
    <property type="molecule type" value="Genomic_DNA"/>
</dbReference>
<evidence type="ECO:0000256" key="7">
    <source>
        <dbReference type="ARBA" id="ARBA00022989"/>
    </source>
</evidence>
<keyword evidence="9 10" id="KW-0472">Membrane</keyword>
<dbReference type="PANTHER" id="PTHR33909:SF1">
    <property type="entry name" value="SEC TRANSLOCON ACCESSORY COMPLEX SUBUNIT YAJC"/>
    <property type="match status" value="1"/>
</dbReference>
<evidence type="ECO:0000256" key="9">
    <source>
        <dbReference type="ARBA" id="ARBA00023136"/>
    </source>
</evidence>
<dbReference type="Proteomes" id="UP000184089">
    <property type="component" value="Unassembled WGS sequence"/>
</dbReference>
<comment type="similarity">
    <text evidence="2">Belongs to the YajC family.</text>
</comment>
<evidence type="ECO:0000256" key="1">
    <source>
        <dbReference type="ARBA" id="ARBA00004162"/>
    </source>
</evidence>
<accession>A0AAQ1MBN0</accession>
<keyword evidence="6" id="KW-0653">Protein transport</keyword>
<keyword evidence="8" id="KW-0811">Translocation</keyword>
<keyword evidence="14" id="KW-1185">Reference proteome</keyword>
<evidence type="ECO:0000256" key="5">
    <source>
        <dbReference type="ARBA" id="ARBA00022692"/>
    </source>
</evidence>
<comment type="subcellular location">
    <subcellularLocation>
        <location evidence="1">Cell membrane</location>
        <topology evidence="1">Single-pass membrane protein</topology>
    </subcellularLocation>
</comment>
<evidence type="ECO:0000313" key="11">
    <source>
        <dbReference type="EMBL" id="MZL69482.1"/>
    </source>
</evidence>
<evidence type="ECO:0000256" key="10">
    <source>
        <dbReference type="SAM" id="Phobius"/>
    </source>
</evidence>
<dbReference type="InterPro" id="IPR003849">
    <property type="entry name" value="Preprotein_translocase_YajC"/>
</dbReference>
<evidence type="ECO:0000256" key="2">
    <source>
        <dbReference type="ARBA" id="ARBA00006742"/>
    </source>
</evidence>
<gene>
    <name evidence="11" type="primary">yajC</name>
    <name evidence="11" type="ORF">GT747_06885</name>
    <name evidence="12" type="ORF">SAMN05444424_0581</name>
</gene>
<dbReference type="NCBIfam" id="TIGR00739">
    <property type="entry name" value="yajC"/>
    <property type="match status" value="1"/>
</dbReference>
<protein>
    <submittedName>
        <fullName evidence="12">Preprotein translocase subunit YajC</fullName>
    </submittedName>
</protein>
<dbReference type="Proteomes" id="UP000474718">
    <property type="component" value="Unassembled WGS sequence"/>
</dbReference>